<keyword evidence="3" id="KW-0808">Transferase</keyword>
<dbReference type="AlphaFoldDB" id="S3VET1"/>
<dbReference type="Pfam" id="PF02782">
    <property type="entry name" value="FGGY_C"/>
    <property type="match status" value="1"/>
</dbReference>
<name>S3VET1_9LEPT</name>
<dbReference type="InterPro" id="IPR000577">
    <property type="entry name" value="Carb_kinase_FGGY"/>
</dbReference>
<protein>
    <submittedName>
        <fullName evidence="7">Carbohydrate kinase, FGGY family protein</fullName>
    </submittedName>
</protein>
<organism evidence="7 8">
    <name type="scientific">Leptospira fainei serovar Hurstbridge str. BUT 6</name>
    <dbReference type="NCBI Taxonomy" id="1193011"/>
    <lineage>
        <taxon>Bacteria</taxon>
        <taxon>Pseudomonadati</taxon>
        <taxon>Spirochaetota</taxon>
        <taxon>Spirochaetia</taxon>
        <taxon>Leptospirales</taxon>
        <taxon>Leptospiraceae</taxon>
        <taxon>Leptospira</taxon>
    </lineage>
</organism>
<dbReference type="PANTHER" id="PTHR43095">
    <property type="entry name" value="SUGAR KINASE"/>
    <property type="match status" value="1"/>
</dbReference>
<evidence type="ECO:0000259" key="5">
    <source>
        <dbReference type="Pfam" id="PF00370"/>
    </source>
</evidence>
<comment type="similarity">
    <text evidence="2">Belongs to the FGGY kinase family.</text>
</comment>
<dbReference type="GO" id="GO:0005975">
    <property type="term" value="P:carbohydrate metabolic process"/>
    <property type="evidence" value="ECO:0007669"/>
    <property type="project" value="InterPro"/>
</dbReference>
<evidence type="ECO:0000256" key="3">
    <source>
        <dbReference type="ARBA" id="ARBA00022679"/>
    </source>
</evidence>
<sequence>MNRKHLSENANLILAVDLGTSGCKSAICTLDGRILSWAFRGVELIILPGNGAEQRPIDWWNAFLESARTALMQPGVDRSKIRGICCSTLGEVTVPVDEYGRELMNAVLWMDMRGAEHIQKHAGGPVAGYSALKLWNWIRLTGGAPSLSGKDPAAHMLLIKNEFPQVYAKTYKFLNALDYLNMKLTGKFVATPDSILTSWVTDNRDSDRVRYDSSLLAASGIDPQKFPEIVRCTDIIGNLLPEVASVLNLPQGTPVVGGSIDTAAASIGSGAVSDGDAHLYIGTSSWIAAHVPCKKTDIISSIASVPCAIPGKYLMTAMQTTAGANLSFLKDRILYHQDELLREEHVSDVYKILDRIAARTPTGSRGLLYMPWLYGERCPVDDLSLRGGMVNLSLGHSREDVIRAFLEGVAINTRWMIKPVEKFLKKSLSTITIVGGGATSDVWCQIFADTMGLTVRQPEEPMQSNARGAAWIAGMGLGLIKISDIPELIRIKAEYKPDEKSRKVMDKMFNRFLQLHKRLAPLYKIWNQDKDSITREKIFASVQEK</sequence>
<dbReference type="RefSeq" id="WP_016549063.1">
    <property type="nucleotide sequence ID" value="NZ_AKWZ02000006.1"/>
</dbReference>
<evidence type="ECO:0000259" key="6">
    <source>
        <dbReference type="Pfam" id="PF02782"/>
    </source>
</evidence>
<dbReference type="OrthoDB" id="9805576at2"/>
<feature type="domain" description="Carbohydrate kinase FGGY N-terminal" evidence="5">
    <location>
        <begin position="13"/>
        <end position="268"/>
    </location>
</feature>
<evidence type="ECO:0000256" key="1">
    <source>
        <dbReference type="ARBA" id="ARBA00007381"/>
    </source>
</evidence>
<comment type="similarity">
    <text evidence="1">Belongs to the heat shock protein 70 family.</text>
</comment>
<dbReference type="Pfam" id="PF00370">
    <property type="entry name" value="FGGY_N"/>
    <property type="match status" value="1"/>
</dbReference>
<dbReference type="CDD" id="cd07805">
    <property type="entry name" value="ASKHA_NBD_FGGY_CvXK-like"/>
    <property type="match status" value="1"/>
</dbReference>
<dbReference type="Gene3D" id="3.30.420.40">
    <property type="match status" value="2"/>
</dbReference>
<dbReference type="PROSITE" id="PS00297">
    <property type="entry name" value="HSP70_1"/>
    <property type="match status" value="1"/>
</dbReference>
<comment type="caution">
    <text evidence="7">The sequence shown here is derived from an EMBL/GenBank/DDBJ whole genome shotgun (WGS) entry which is preliminary data.</text>
</comment>
<evidence type="ECO:0000256" key="2">
    <source>
        <dbReference type="ARBA" id="ARBA00009156"/>
    </source>
</evidence>
<accession>S3VET1</accession>
<dbReference type="STRING" id="1193011.LEP1GSC058_1652"/>
<dbReference type="InterPro" id="IPR050406">
    <property type="entry name" value="FGGY_Carb_Kinase"/>
</dbReference>
<dbReference type="InterPro" id="IPR018484">
    <property type="entry name" value="FGGY_N"/>
</dbReference>
<reference evidence="7" key="1">
    <citation type="submission" date="2013-04" db="EMBL/GenBank/DDBJ databases">
        <authorList>
            <person name="Harkins D.M."/>
            <person name="Durkin A.S."/>
            <person name="Selengut J.D."/>
            <person name="Sanka R."/>
            <person name="DePew J."/>
            <person name="Purushe J."/>
            <person name="Ahmed A."/>
            <person name="van der Linden H."/>
            <person name="Goris M.G.A."/>
            <person name="Hartskeerl R.A."/>
            <person name="Vinetz J.M."/>
            <person name="Sutton G.G."/>
            <person name="Nelson W.C."/>
            <person name="Fouts D.E."/>
        </authorList>
    </citation>
    <scope>NUCLEOTIDE SEQUENCE [LARGE SCALE GENOMIC DNA]</scope>
    <source>
        <strain evidence="7">BUT 6</strain>
    </source>
</reference>
<dbReference type="PANTHER" id="PTHR43095:SF5">
    <property type="entry name" value="XYLULOSE KINASE"/>
    <property type="match status" value="1"/>
</dbReference>
<dbReference type="EMBL" id="AKWZ02000006">
    <property type="protein sequence ID" value="EPG74990.1"/>
    <property type="molecule type" value="Genomic_DNA"/>
</dbReference>
<proteinExistence type="inferred from homology"/>
<dbReference type="InterPro" id="IPR018485">
    <property type="entry name" value="FGGY_C"/>
</dbReference>
<keyword evidence="4 7" id="KW-0418">Kinase</keyword>
<keyword evidence="8" id="KW-1185">Reference proteome</keyword>
<dbReference type="SUPFAM" id="SSF53067">
    <property type="entry name" value="Actin-like ATPase domain"/>
    <property type="match status" value="2"/>
</dbReference>
<dbReference type="InterPro" id="IPR043129">
    <property type="entry name" value="ATPase_NBD"/>
</dbReference>
<gene>
    <name evidence="7" type="ORF">LEP1GSC058_1652</name>
</gene>
<evidence type="ECO:0000313" key="8">
    <source>
        <dbReference type="Proteomes" id="UP000014540"/>
    </source>
</evidence>
<dbReference type="InterPro" id="IPR018181">
    <property type="entry name" value="Heat_shock_70_CS"/>
</dbReference>
<evidence type="ECO:0000313" key="7">
    <source>
        <dbReference type="EMBL" id="EPG74990.1"/>
    </source>
</evidence>
<evidence type="ECO:0000256" key="4">
    <source>
        <dbReference type="ARBA" id="ARBA00022777"/>
    </source>
</evidence>
<dbReference type="GO" id="GO:0016301">
    <property type="term" value="F:kinase activity"/>
    <property type="evidence" value="ECO:0007669"/>
    <property type="project" value="UniProtKB-KW"/>
</dbReference>
<dbReference type="PIRSF" id="PIRSF000538">
    <property type="entry name" value="GlpK"/>
    <property type="match status" value="1"/>
</dbReference>
<dbReference type="Proteomes" id="UP000014540">
    <property type="component" value="Unassembled WGS sequence"/>
</dbReference>
<feature type="domain" description="Carbohydrate kinase FGGY C-terminal" evidence="6">
    <location>
        <begin position="281"/>
        <end position="476"/>
    </location>
</feature>